<feature type="chain" id="PRO_5033060711" description="Secretion system C-terminal sorting domain-containing protein" evidence="1">
    <location>
        <begin position="22"/>
        <end position="557"/>
    </location>
</feature>
<dbReference type="Pfam" id="PF18962">
    <property type="entry name" value="Por_Secre_tail"/>
    <property type="match status" value="1"/>
</dbReference>
<keyword evidence="4" id="KW-1185">Reference proteome</keyword>
<keyword evidence="1" id="KW-0732">Signal</keyword>
<protein>
    <recommendedName>
        <fullName evidence="2">Secretion system C-terminal sorting domain-containing protein</fullName>
    </recommendedName>
</protein>
<organism evidence="3 4">
    <name type="scientific">Neolewinella aquimaris</name>
    <dbReference type="NCBI Taxonomy" id="1835722"/>
    <lineage>
        <taxon>Bacteria</taxon>
        <taxon>Pseudomonadati</taxon>
        <taxon>Bacteroidota</taxon>
        <taxon>Saprospiria</taxon>
        <taxon>Saprospirales</taxon>
        <taxon>Lewinellaceae</taxon>
        <taxon>Neolewinella</taxon>
    </lineage>
</organism>
<dbReference type="Proteomes" id="UP000576209">
    <property type="component" value="Unassembled WGS sequence"/>
</dbReference>
<dbReference type="InterPro" id="IPR029058">
    <property type="entry name" value="AB_hydrolase_fold"/>
</dbReference>
<dbReference type="NCBIfam" id="TIGR04183">
    <property type="entry name" value="Por_Secre_tail"/>
    <property type="match status" value="1"/>
</dbReference>
<feature type="signal peptide" evidence="1">
    <location>
        <begin position="1"/>
        <end position="21"/>
    </location>
</feature>
<evidence type="ECO:0000313" key="4">
    <source>
        <dbReference type="Proteomes" id="UP000576209"/>
    </source>
</evidence>
<dbReference type="Gene3D" id="3.40.50.1820">
    <property type="entry name" value="alpha/beta hydrolase"/>
    <property type="match status" value="1"/>
</dbReference>
<sequence>MRSNVTLFFALLLAAVSALQAQDNRFIDPIYSVSSPTVATYGQNIDVYEIARAQAGDPNATPLRSLQMDVYQPVGDDETILRPVVVIFPTGNFLPQYVNQGLYGTRQDSAVVQLASQLTSRGYVGIAAEYRVGWNPRGDQDTRTSTLLQAAYRGGQDAHMLARYLRKSVMEEDNPYRIDTSRIVFWGLGTGGYVTMTHAYLDRIDEILEDGRFFDENDVSYVDINVNADPQGLMPAEFQPGVASNVPNHVGYNSNVAMSINSNGALGDIDWIEGKDDEPLTLGFHSPGDIFAPFSYGNVVVPTTEDIVIGCVAGTEEILEVANEIGNNAGLEAANSTTLPDIYSDLSVAVNVRNEAYKQQMRTLQNPPACPDQEFSPNFPLSRDNMYPLQVGNGLGAGYNYVNEADARARIAAFNNGGGNLNADAAFQGEGFVNPNVFNPERAKMSIDTMIAFFVPRAYIGLDLANVSTSTENLISSASVGLDVFPNPGTAGFTVRAAEQHLIRQIDVFDISGRRVAQIRNIDQSTYTLDRGGLNNGQYILQLRFDQGTTARKVFLR</sequence>
<evidence type="ECO:0000313" key="3">
    <source>
        <dbReference type="EMBL" id="MBB4080156.1"/>
    </source>
</evidence>
<accession>A0A840EGX5</accession>
<evidence type="ECO:0000259" key="2">
    <source>
        <dbReference type="Pfam" id="PF18962"/>
    </source>
</evidence>
<name>A0A840EGX5_9BACT</name>
<dbReference type="SUPFAM" id="SSF53474">
    <property type="entry name" value="alpha/beta-Hydrolases"/>
    <property type="match status" value="1"/>
</dbReference>
<dbReference type="AlphaFoldDB" id="A0A840EGX5"/>
<dbReference type="RefSeq" id="WP_183496394.1">
    <property type="nucleotide sequence ID" value="NZ_JACIFF010000007.1"/>
</dbReference>
<dbReference type="EMBL" id="JACIFF010000007">
    <property type="protein sequence ID" value="MBB4080156.1"/>
    <property type="molecule type" value="Genomic_DNA"/>
</dbReference>
<dbReference type="InterPro" id="IPR026444">
    <property type="entry name" value="Secre_tail"/>
</dbReference>
<proteinExistence type="predicted"/>
<evidence type="ECO:0000256" key="1">
    <source>
        <dbReference type="SAM" id="SignalP"/>
    </source>
</evidence>
<gene>
    <name evidence="3" type="ORF">GGR28_002786</name>
</gene>
<reference evidence="3 4" key="1">
    <citation type="submission" date="2020-08" db="EMBL/GenBank/DDBJ databases">
        <title>Genomic Encyclopedia of Type Strains, Phase IV (KMG-IV): sequencing the most valuable type-strain genomes for metagenomic binning, comparative biology and taxonomic classification.</title>
        <authorList>
            <person name="Goeker M."/>
        </authorList>
    </citation>
    <scope>NUCLEOTIDE SEQUENCE [LARGE SCALE GENOMIC DNA]</scope>
    <source>
        <strain evidence="3 4">DSM 105137</strain>
    </source>
</reference>
<comment type="caution">
    <text evidence="3">The sequence shown here is derived from an EMBL/GenBank/DDBJ whole genome shotgun (WGS) entry which is preliminary data.</text>
</comment>
<feature type="domain" description="Secretion system C-terminal sorting" evidence="2">
    <location>
        <begin position="484"/>
        <end position="554"/>
    </location>
</feature>